<evidence type="ECO:0008006" key="3">
    <source>
        <dbReference type="Google" id="ProtNLM"/>
    </source>
</evidence>
<dbReference type="EMBL" id="VIWT01000001">
    <property type="protein sequence ID" value="TWG00058.1"/>
    <property type="molecule type" value="Genomic_DNA"/>
</dbReference>
<dbReference type="Proteomes" id="UP000317940">
    <property type="component" value="Unassembled WGS sequence"/>
</dbReference>
<organism evidence="1 2">
    <name type="scientific">Kitasatospora viridis</name>
    <dbReference type="NCBI Taxonomy" id="281105"/>
    <lineage>
        <taxon>Bacteria</taxon>
        <taxon>Bacillati</taxon>
        <taxon>Actinomycetota</taxon>
        <taxon>Actinomycetes</taxon>
        <taxon>Kitasatosporales</taxon>
        <taxon>Streptomycetaceae</taxon>
        <taxon>Kitasatospora</taxon>
    </lineage>
</organism>
<dbReference type="Gene3D" id="2.30.320.10">
    <property type="entry name" value="YwqG-like"/>
    <property type="match status" value="1"/>
</dbReference>
<sequence length="343" mass="38264">MPRTTPPRPVDIASVFPELAPLARQAVRLHPRPGTPTAHESSIGGPLLWPAEEAWPVCAKEHYHGRVLPVSLDDVRQRRALLEAAWLRRTSLHEPLLSAEERAVLARLQAGHPKHSEPIALLPVAQFYVRDIPGLAGPEGRDLLQILWCPNDHSGGLPSAHLVWRDSGSVGKLLTDPPEPADVEHYGHYVPEPCVLHPEIVTEYPLDLPEELLERLDDWGRGVWAADDPDEQWSPGSAYYQYEHSVAPGWKVGGWAPWSFCDPWPMHCETCNAEYQPLLTVSSGEWDGGSGSWIPLEDREAPTGPVGLRRPSDPPMVQIGRGYDMQIYVCPTSFDHPHFENMQ</sequence>
<dbReference type="OrthoDB" id="4332009at2"/>
<accession>A0A561UL12</accession>
<gene>
    <name evidence="1" type="ORF">FHX73_113924</name>
</gene>
<name>A0A561UL12_9ACTN</name>
<reference evidence="1 2" key="1">
    <citation type="submission" date="2019-06" db="EMBL/GenBank/DDBJ databases">
        <title>Sequencing the genomes of 1000 actinobacteria strains.</title>
        <authorList>
            <person name="Klenk H.-P."/>
        </authorList>
    </citation>
    <scope>NUCLEOTIDE SEQUENCE [LARGE SCALE GENOMIC DNA]</scope>
    <source>
        <strain evidence="1 2">DSM 44826</strain>
    </source>
</reference>
<evidence type="ECO:0000313" key="2">
    <source>
        <dbReference type="Proteomes" id="UP000317940"/>
    </source>
</evidence>
<comment type="caution">
    <text evidence="1">The sequence shown here is derived from an EMBL/GenBank/DDBJ whole genome shotgun (WGS) entry which is preliminary data.</text>
</comment>
<keyword evidence="2" id="KW-1185">Reference proteome</keyword>
<evidence type="ECO:0000313" key="1">
    <source>
        <dbReference type="EMBL" id="TWG00058.1"/>
    </source>
</evidence>
<proteinExistence type="predicted"/>
<dbReference type="AlphaFoldDB" id="A0A561UL12"/>
<protein>
    <recommendedName>
        <fullName evidence="3">DUF1963 domain-containing protein</fullName>
    </recommendedName>
</protein>